<feature type="domain" description="Helicase ATP-binding" evidence="2">
    <location>
        <begin position="52"/>
        <end position="208"/>
    </location>
</feature>
<name>A0A1B0CWM4_LUTLO</name>
<dbReference type="CDD" id="cd18793">
    <property type="entry name" value="SF2_C_SNF"/>
    <property type="match status" value="2"/>
</dbReference>
<protein>
    <submittedName>
        <fullName evidence="3">Putative chromatin remodeling protein</fullName>
    </submittedName>
</protein>
<evidence type="ECO:0000256" key="1">
    <source>
        <dbReference type="ARBA" id="ARBA00022801"/>
    </source>
</evidence>
<reference evidence="5" key="1">
    <citation type="submission" date="2012-05" db="EMBL/GenBank/DDBJ databases">
        <title>Whole Genome Assembly of Lutzomyia longipalpis.</title>
        <authorList>
            <person name="Richards S."/>
            <person name="Qu C."/>
            <person name="Dillon R."/>
            <person name="Worley K."/>
            <person name="Scherer S."/>
            <person name="Batterton M."/>
            <person name="Taylor A."/>
            <person name="Hawes A."/>
            <person name="Hernandez B."/>
            <person name="Kovar C."/>
            <person name="Mandapat C."/>
            <person name="Pham C."/>
            <person name="Qu C."/>
            <person name="Jing C."/>
            <person name="Bess C."/>
            <person name="Bandaranaike D."/>
            <person name="Ngo D."/>
            <person name="Ongeri F."/>
            <person name="Arias F."/>
            <person name="Lara F."/>
            <person name="Weissenberger G."/>
            <person name="Kamau G."/>
            <person name="Han H."/>
            <person name="Shen H."/>
            <person name="Dinh H."/>
            <person name="Khalil I."/>
            <person name="Jones J."/>
            <person name="Shafer J."/>
            <person name="Jayaseelan J."/>
            <person name="Quiroz J."/>
            <person name="Blankenburg K."/>
            <person name="Nguyen L."/>
            <person name="Jackson L."/>
            <person name="Francisco L."/>
            <person name="Tang L.-Y."/>
            <person name="Pu L.-L."/>
            <person name="Perales L."/>
            <person name="Lorensuhewa L."/>
            <person name="Munidasa M."/>
            <person name="Coyle M."/>
            <person name="Taylor M."/>
            <person name="Puazo M."/>
            <person name="Firestine M."/>
            <person name="Scheel M."/>
            <person name="Javaid M."/>
            <person name="Wang M."/>
            <person name="Li M."/>
            <person name="Tabassum N."/>
            <person name="Saada N."/>
            <person name="Osuji N."/>
            <person name="Aqrawi P."/>
            <person name="Fu Q."/>
            <person name="Thornton R."/>
            <person name="Raj R."/>
            <person name="Goodspeed R."/>
            <person name="Mata R."/>
            <person name="Najjar R."/>
            <person name="Gubbala S."/>
            <person name="Lee S."/>
            <person name="Denson S."/>
            <person name="Patil S."/>
            <person name="Macmil S."/>
            <person name="Qi S."/>
            <person name="Matskevitch T."/>
            <person name="Palculict T."/>
            <person name="Mathew T."/>
            <person name="Vee V."/>
            <person name="Velamala V."/>
            <person name="Korchina V."/>
            <person name="Cai W."/>
            <person name="Liu W."/>
            <person name="Dai W."/>
            <person name="Zou X."/>
            <person name="Zhu Y."/>
            <person name="Zhang Y."/>
            <person name="Wu Y.-Q."/>
            <person name="Xin Y."/>
            <person name="Nazarath L."/>
            <person name="Kovar C."/>
            <person name="Han Y."/>
            <person name="Muzny D."/>
            <person name="Gibbs R."/>
        </authorList>
    </citation>
    <scope>NUCLEOTIDE SEQUENCE [LARGE SCALE GENOMIC DNA]</scope>
    <source>
        <strain evidence="5">Jacobina</strain>
    </source>
</reference>
<dbReference type="GO" id="GO:0031297">
    <property type="term" value="P:replication fork processing"/>
    <property type="evidence" value="ECO:0007669"/>
    <property type="project" value="TreeGrafter"/>
</dbReference>
<dbReference type="InterPro" id="IPR049730">
    <property type="entry name" value="SNF2/RAD54-like_C"/>
</dbReference>
<sequence>MQELVCVEELPAFIVKLFVRKKEEQRLDMSFLSSINPKLAGCLVDFQKEGVRFAIEKQGRCIIADEMGLGKTYQAIAVADFYRDDWPILICTTSSTKEVWAVKLQELLSRVSTTDIHMMDSTQTYLPNAAVYIATYTMMEKTTEQIAEKNCGIIIMDESHYLKNSKSKCTKAAMVLAKNARRVILLTGTPALSRPNELFSQLQMCDKSMFSYREYTKRYCDGKEGRFGWDASGKSNLTELNVLLTKKFMIRRTKGDVVKEISDKSRELIILDDALITRKDTFDDMTNVYGQSSGRKREEILLNFYSETAVAKVKAVCSYIKKVLKEQQKFIVFAYHRVMLEELSKCLDELNVSHIRIDGSTRSDVRHTMVQMFQTKPQYRVAVLSLKACNEGITLTAAQLVKAVCSYIKKVLKEQQKFIVFAYHRVMLEELSKCLDELNVSHIRIDGSTRSDVRHTMVQMFQTKPQYRVADGNVVVRYLLAKGTADDIIWQMINQKQNVLNKAGIGNEDFSNVASCTEITSTRKISEYFNKENAPNDVAAGPSSAPSNCDDDDLKKLLDDDADDLMMLLDDGEDDILAGIDC</sequence>
<evidence type="ECO:0000313" key="3">
    <source>
        <dbReference type="EMBL" id="MBC1170284.1"/>
    </source>
</evidence>
<dbReference type="InterPro" id="IPR001650">
    <property type="entry name" value="Helicase_C-like"/>
</dbReference>
<evidence type="ECO:0000313" key="5">
    <source>
        <dbReference type="Proteomes" id="UP000092461"/>
    </source>
</evidence>
<dbReference type="PROSITE" id="PS51192">
    <property type="entry name" value="HELICASE_ATP_BIND_1"/>
    <property type="match status" value="1"/>
</dbReference>
<dbReference type="Pfam" id="PF00176">
    <property type="entry name" value="SNF2-rel_dom"/>
    <property type="match status" value="1"/>
</dbReference>
<dbReference type="Pfam" id="PF00271">
    <property type="entry name" value="Helicase_C"/>
    <property type="match status" value="1"/>
</dbReference>
<reference evidence="4" key="3">
    <citation type="submission" date="2020-05" db="UniProtKB">
        <authorList>
            <consortium name="EnsemblMetazoa"/>
        </authorList>
    </citation>
    <scope>IDENTIFICATION</scope>
    <source>
        <strain evidence="4">Jacobina</strain>
    </source>
</reference>
<dbReference type="PANTHER" id="PTHR45766:SF6">
    <property type="entry name" value="SWI_SNF-RELATED MATRIX-ASSOCIATED ACTIN-DEPENDENT REGULATOR OF CHROMATIN SUBFAMILY A-LIKE PROTEIN 1"/>
    <property type="match status" value="1"/>
</dbReference>
<dbReference type="Proteomes" id="UP000092461">
    <property type="component" value="Unassembled WGS sequence"/>
</dbReference>
<dbReference type="EnsemblMetazoa" id="LLOJ009408-RA">
    <property type="protein sequence ID" value="LLOJ009408-PA"/>
    <property type="gene ID" value="LLOJ009408"/>
</dbReference>
<dbReference type="Gene3D" id="3.40.50.10810">
    <property type="entry name" value="Tandem AAA-ATPase domain"/>
    <property type="match status" value="1"/>
</dbReference>
<organism evidence="4 5">
    <name type="scientific">Lutzomyia longipalpis</name>
    <name type="common">Sand fly</name>
    <dbReference type="NCBI Taxonomy" id="7200"/>
    <lineage>
        <taxon>Eukaryota</taxon>
        <taxon>Metazoa</taxon>
        <taxon>Ecdysozoa</taxon>
        <taxon>Arthropoda</taxon>
        <taxon>Hexapoda</taxon>
        <taxon>Insecta</taxon>
        <taxon>Pterygota</taxon>
        <taxon>Neoptera</taxon>
        <taxon>Endopterygota</taxon>
        <taxon>Diptera</taxon>
        <taxon>Nematocera</taxon>
        <taxon>Psychodoidea</taxon>
        <taxon>Psychodidae</taxon>
        <taxon>Lutzomyia</taxon>
        <taxon>Lutzomyia</taxon>
    </lineage>
</organism>
<dbReference type="EMBL" id="GITU01001581">
    <property type="protein sequence ID" value="MBC1170284.1"/>
    <property type="molecule type" value="Transcribed_RNA"/>
</dbReference>
<dbReference type="GO" id="GO:0005524">
    <property type="term" value="F:ATP binding"/>
    <property type="evidence" value="ECO:0007669"/>
    <property type="project" value="InterPro"/>
</dbReference>
<reference evidence="3" key="2">
    <citation type="journal article" date="2020" name="BMC">
        <title>Leishmania infection induces a limited differential gene expression in the sand fly midgut.</title>
        <authorList>
            <person name="Coutinho-Abreu I.V."/>
            <person name="Serafim T.D."/>
            <person name="Meneses C."/>
            <person name="Kamhawi S."/>
            <person name="Oliveira F."/>
            <person name="Valenzuela J.G."/>
        </authorList>
    </citation>
    <scope>NUCLEOTIDE SEQUENCE</scope>
    <source>
        <strain evidence="3">Jacobina</strain>
        <tissue evidence="3">Midgut</tissue>
    </source>
</reference>
<dbReference type="VEuPathDB" id="VectorBase:LLONM1_008916"/>
<dbReference type="EMBL" id="AJWK01032697">
    <property type="status" value="NOT_ANNOTATED_CDS"/>
    <property type="molecule type" value="Genomic_DNA"/>
</dbReference>
<dbReference type="Gene3D" id="3.40.50.300">
    <property type="entry name" value="P-loop containing nucleotide triphosphate hydrolases"/>
    <property type="match status" value="2"/>
</dbReference>
<evidence type="ECO:0000313" key="4">
    <source>
        <dbReference type="EnsemblMetazoa" id="LLOJ009408-PA"/>
    </source>
</evidence>
<dbReference type="VEuPathDB" id="VectorBase:LLOJ009408"/>
<accession>A0A1B0CWM4</accession>
<evidence type="ECO:0000259" key="2">
    <source>
        <dbReference type="PROSITE" id="PS51192"/>
    </source>
</evidence>
<keyword evidence="1" id="KW-0378">Hydrolase</keyword>
<dbReference type="InterPro" id="IPR027417">
    <property type="entry name" value="P-loop_NTPase"/>
</dbReference>
<dbReference type="GO" id="GO:0016787">
    <property type="term" value="F:hydrolase activity"/>
    <property type="evidence" value="ECO:0007669"/>
    <property type="project" value="UniProtKB-KW"/>
</dbReference>
<dbReference type="SMART" id="SM00487">
    <property type="entry name" value="DEXDc"/>
    <property type="match status" value="1"/>
</dbReference>
<dbReference type="InterPro" id="IPR038718">
    <property type="entry name" value="SNF2-like_sf"/>
</dbReference>
<dbReference type="CDD" id="cd18010">
    <property type="entry name" value="DEXHc_HARP_SMARCAL1"/>
    <property type="match status" value="1"/>
</dbReference>
<keyword evidence="5" id="KW-1185">Reference proteome</keyword>
<dbReference type="InterPro" id="IPR014001">
    <property type="entry name" value="Helicase_ATP-bd"/>
</dbReference>
<dbReference type="GO" id="GO:0043596">
    <property type="term" value="C:nuclear replication fork"/>
    <property type="evidence" value="ECO:0007669"/>
    <property type="project" value="TreeGrafter"/>
</dbReference>
<dbReference type="InterPro" id="IPR000330">
    <property type="entry name" value="SNF2_N"/>
</dbReference>
<proteinExistence type="predicted"/>
<dbReference type="GO" id="GO:0006281">
    <property type="term" value="P:DNA repair"/>
    <property type="evidence" value="ECO:0007669"/>
    <property type="project" value="TreeGrafter"/>
</dbReference>
<dbReference type="PANTHER" id="PTHR45766">
    <property type="entry name" value="DNA ANNEALING HELICASE AND ENDONUCLEASE ZRANB3 FAMILY MEMBER"/>
    <property type="match status" value="1"/>
</dbReference>
<dbReference type="SUPFAM" id="SSF52540">
    <property type="entry name" value="P-loop containing nucleoside triphosphate hydrolases"/>
    <property type="match status" value="3"/>
</dbReference>
<dbReference type="AlphaFoldDB" id="A0A1B0CWM4"/>
<dbReference type="EMBL" id="AJWK01032698">
    <property type="status" value="NOT_ANNOTATED_CDS"/>
    <property type="molecule type" value="Genomic_DNA"/>
</dbReference>